<dbReference type="GO" id="GO:0004715">
    <property type="term" value="F:non-membrane spanning protein tyrosine kinase activity"/>
    <property type="evidence" value="ECO:0007669"/>
    <property type="project" value="UniProtKB-EC"/>
</dbReference>
<protein>
    <recommendedName>
        <fullName evidence="2">non-specific protein-tyrosine kinase</fullName>
        <ecNumber evidence="2">2.7.10.2</ecNumber>
    </recommendedName>
</protein>
<dbReference type="Pfam" id="PF13614">
    <property type="entry name" value="AAA_31"/>
    <property type="match status" value="1"/>
</dbReference>
<dbReference type="NCBIfam" id="TIGR01007">
    <property type="entry name" value="eps_fam"/>
    <property type="match status" value="1"/>
</dbReference>
<dbReference type="InterPro" id="IPR027417">
    <property type="entry name" value="P-loop_NTPase"/>
</dbReference>
<dbReference type="PANTHER" id="PTHR32309">
    <property type="entry name" value="TYROSINE-PROTEIN KINASE"/>
    <property type="match status" value="1"/>
</dbReference>
<name>A0A558AXC1_9STAP</name>
<dbReference type="CDD" id="cd05387">
    <property type="entry name" value="BY-kinase"/>
    <property type="match status" value="1"/>
</dbReference>
<evidence type="ECO:0000256" key="6">
    <source>
        <dbReference type="ARBA" id="ARBA00022840"/>
    </source>
</evidence>
<keyword evidence="11" id="KW-1185">Reference proteome</keyword>
<evidence type="ECO:0000256" key="8">
    <source>
        <dbReference type="ARBA" id="ARBA00051245"/>
    </source>
</evidence>
<reference evidence="10 11" key="1">
    <citation type="submission" date="2019-07" db="EMBL/GenBank/DDBJ databases">
        <title>Salinicoccus cyprini sp. nov., isolated from gastro-intestinal tract of mirror carp, Cyprinus carpio var. specularis, collected from Gobind Sagar Reservoir, Himachal Pradesh, India.</title>
        <authorList>
            <person name="Talwar C."/>
            <person name="Singh A.K."/>
            <person name="Lal R."/>
            <person name="Negi R.K."/>
        </authorList>
    </citation>
    <scope>NUCLEOTIDE SEQUENCE [LARGE SCALE GENOMIC DNA]</scope>
    <source>
        <strain evidence="10 11">CT19</strain>
    </source>
</reference>
<keyword evidence="7" id="KW-0829">Tyrosine-protein kinase</keyword>
<dbReference type="InterPro" id="IPR005702">
    <property type="entry name" value="Wzc-like_C"/>
</dbReference>
<evidence type="ECO:0000256" key="4">
    <source>
        <dbReference type="ARBA" id="ARBA00022741"/>
    </source>
</evidence>
<keyword evidence="4" id="KW-0547">Nucleotide-binding</keyword>
<gene>
    <name evidence="10" type="ORF">FO441_01095</name>
</gene>
<comment type="caution">
    <text evidence="10">The sequence shown here is derived from an EMBL/GenBank/DDBJ whole genome shotgun (WGS) entry which is preliminary data.</text>
</comment>
<sequence>MFRRDKHSYTSGPRQLIVEKEPKSPVSEQFRSIRTNIMYSSVDKEIKTVIFTSATPSAGKSTTAANIALTYAQSGKRTVLVDADLRRPTMHYTFELTNQRGLSTAIVNDMPVENILRETSIENLDVVTSGPIPPNPSELLSSKKMAHLLKTFSMHYDMVIIDTPPLLAVTDAQVLSKVVDGTILVTDVTGNNRDRLQDAKKLLEKADANILGVVMNNKKMNTKNDNYYYYYGSDES</sequence>
<evidence type="ECO:0000313" key="10">
    <source>
        <dbReference type="EMBL" id="TVT28906.1"/>
    </source>
</evidence>
<dbReference type="PANTHER" id="PTHR32309:SF13">
    <property type="entry name" value="FERRIC ENTEROBACTIN TRANSPORT PROTEIN FEPE"/>
    <property type="match status" value="1"/>
</dbReference>
<dbReference type="RefSeq" id="WP_145284560.1">
    <property type="nucleotide sequence ID" value="NZ_VMSJ01000001.1"/>
</dbReference>
<evidence type="ECO:0000256" key="5">
    <source>
        <dbReference type="ARBA" id="ARBA00022777"/>
    </source>
</evidence>
<dbReference type="OrthoDB" id="9794577at2"/>
<organism evidence="10 11">
    <name type="scientific">Salinicoccus cyprini</name>
    <dbReference type="NCBI Taxonomy" id="2493691"/>
    <lineage>
        <taxon>Bacteria</taxon>
        <taxon>Bacillati</taxon>
        <taxon>Bacillota</taxon>
        <taxon>Bacilli</taxon>
        <taxon>Bacillales</taxon>
        <taxon>Staphylococcaceae</taxon>
        <taxon>Salinicoccus</taxon>
    </lineage>
</organism>
<dbReference type="GO" id="GO:0005886">
    <property type="term" value="C:plasma membrane"/>
    <property type="evidence" value="ECO:0007669"/>
    <property type="project" value="UniProtKB-ARBA"/>
</dbReference>
<dbReference type="GO" id="GO:0042802">
    <property type="term" value="F:identical protein binding"/>
    <property type="evidence" value="ECO:0007669"/>
    <property type="project" value="UniProtKB-ARBA"/>
</dbReference>
<comment type="similarity">
    <text evidence="1">Belongs to the CpsD/CapB family.</text>
</comment>
<dbReference type="SUPFAM" id="SSF52540">
    <property type="entry name" value="P-loop containing nucleoside triphosphate hydrolases"/>
    <property type="match status" value="1"/>
</dbReference>
<evidence type="ECO:0000256" key="1">
    <source>
        <dbReference type="ARBA" id="ARBA00007316"/>
    </source>
</evidence>
<keyword evidence="3" id="KW-0808">Transferase</keyword>
<dbReference type="InterPro" id="IPR050445">
    <property type="entry name" value="Bact_polysacc_biosynth/exp"/>
</dbReference>
<evidence type="ECO:0000259" key="9">
    <source>
        <dbReference type="Pfam" id="PF13614"/>
    </source>
</evidence>
<comment type="catalytic activity">
    <reaction evidence="8">
        <text>L-tyrosyl-[protein] + ATP = O-phospho-L-tyrosyl-[protein] + ADP + H(+)</text>
        <dbReference type="Rhea" id="RHEA:10596"/>
        <dbReference type="Rhea" id="RHEA-COMP:10136"/>
        <dbReference type="Rhea" id="RHEA-COMP:20101"/>
        <dbReference type="ChEBI" id="CHEBI:15378"/>
        <dbReference type="ChEBI" id="CHEBI:30616"/>
        <dbReference type="ChEBI" id="CHEBI:46858"/>
        <dbReference type="ChEBI" id="CHEBI:61978"/>
        <dbReference type="ChEBI" id="CHEBI:456216"/>
        <dbReference type="EC" id="2.7.10.2"/>
    </reaction>
</comment>
<keyword evidence="6" id="KW-0067">ATP-binding</keyword>
<accession>A0A558AXC1</accession>
<evidence type="ECO:0000256" key="7">
    <source>
        <dbReference type="ARBA" id="ARBA00023137"/>
    </source>
</evidence>
<dbReference type="FunFam" id="3.40.50.300:FF:000527">
    <property type="entry name" value="Tyrosine-protein kinase etk"/>
    <property type="match status" value="1"/>
</dbReference>
<keyword evidence="5 10" id="KW-0418">Kinase</keyword>
<evidence type="ECO:0000256" key="3">
    <source>
        <dbReference type="ARBA" id="ARBA00022679"/>
    </source>
</evidence>
<dbReference type="InterPro" id="IPR025669">
    <property type="entry name" value="AAA_dom"/>
</dbReference>
<dbReference type="Gene3D" id="3.40.50.300">
    <property type="entry name" value="P-loop containing nucleotide triphosphate hydrolases"/>
    <property type="match status" value="1"/>
</dbReference>
<dbReference type="Proteomes" id="UP000315103">
    <property type="component" value="Unassembled WGS sequence"/>
</dbReference>
<dbReference type="EMBL" id="VMSJ01000001">
    <property type="protein sequence ID" value="TVT28906.1"/>
    <property type="molecule type" value="Genomic_DNA"/>
</dbReference>
<dbReference type="GO" id="GO:0005524">
    <property type="term" value="F:ATP binding"/>
    <property type="evidence" value="ECO:0007669"/>
    <property type="project" value="UniProtKB-KW"/>
</dbReference>
<evidence type="ECO:0000313" key="11">
    <source>
        <dbReference type="Proteomes" id="UP000315103"/>
    </source>
</evidence>
<dbReference type="EC" id="2.7.10.2" evidence="2"/>
<evidence type="ECO:0000256" key="2">
    <source>
        <dbReference type="ARBA" id="ARBA00011903"/>
    </source>
</evidence>
<feature type="domain" description="AAA" evidence="9">
    <location>
        <begin position="58"/>
        <end position="176"/>
    </location>
</feature>
<proteinExistence type="inferred from homology"/>
<dbReference type="AlphaFoldDB" id="A0A558AXC1"/>